<feature type="signal peptide" evidence="1">
    <location>
        <begin position="1"/>
        <end position="25"/>
    </location>
</feature>
<dbReference type="InterPro" id="IPR028082">
    <property type="entry name" value="Peripla_BP_I"/>
</dbReference>
<evidence type="ECO:0000313" key="2">
    <source>
        <dbReference type="EMBL" id="MBD9355472.1"/>
    </source>
</evidence>
<organism evidence="2 3">
    <name type="scientific">Methylomonas albis</name>
    <dbReference type="NCBI Taxonomy" id="1854563"/>
    <lineage>
        <taxon>Bacteria</taxon>
        <taxon>Pseudomonadati</taxon>
        <taxon>Pseudomonadota</taxon>
        <taxon>Gammaproteobacteria</taxon>
        <taxon>Methylococcales</taxon>
        <taxon>Methylococcaceae</taxon>
        <taxon>Methylomonas</taxon>
    </lineage>
</organism>
<evidence type="ECO:0008006" key="4">
    <source>
        <dbReference type="Google" id="ProtNLM"/>
    </source>
</evidence>
<evidence type="ECO:0000313" key="3">
    <source>
        <dbReference type="Proteomes" id="UP000652176"/>
    </source>
</evidence>
<keyword evidence="3" id="KW-1185">Reference proteome</keyword>
<dbReference type="Proteomes" id="UP000652176">
    <property type="component" value="Unassembled WGS sequence"/>
</dbReference>
<dbReference type="RefSeq" id="WP_192373838.1">
    <property type="nucleotide sequence ID" value="NZ_CAJHIV010000001.1"/>
</dbReference>
<dbReference type="PANTHER" id="PTHR35271:SF1">
    <property type="entry name" value="ABC TRANSPORTER, SUBSTRATE-BINDING LIPOPROTEIN"/>
    <property type="match status" value="1"/>
</dbReference>
<accession>A0ABR9CX69</accession>
<protein>
    <recommendedName>
        <fullName evidence="4">ABC transporter substrate-binding protein</fullName>
    </recommendedName>
</protein>
<evidence type="ECO:0000256" key="1">
    <source>
        <dbReference type="SAM" id="SignalP"/>
    </source>
</evidence>
<dbReference type="Gene3D" id="3.40.50.2300">
    <property type="match status" value="2"/>
</dbReference>
<gene>
    <name evidence="2" type="ORF">IE877_06200</name>
</gene>
<comment type="caution">
    <text evidence="2">The sequence shown here is derived from an EMBL/GenBank/DDBJ whole genome shotgun (WGS) entry which is preliminary data.</text>
</comment>
<proteinExistence type="predicted"/>
<dbReference type="SUPFAM" id="SSF53822">
    <property type="entry name" value="Periplasmic binding protein-like I"/>
    <property type="match status" value="1"/>
</dbReference>
<keyword evidence="1" id="KW-0732">Signal</keyword>
<reference evidence="2 3" key="1">
    <citation type="submission" date="2020-09" db="EMBL/GenBank/DDBJ databases">
        <title>Methylomonas albis sp. nov. and Methylomonas fluvii sp. nov.: Two cold-adapted methanotrophs from the River Elbe and an amended description of Methylovulum psychrotolerans strain Eb1.</title>
        <authorList>
            <person name="Bussmann I.K."/>
            <person name="Klings K.-W."/>
            <person name="Warnstedt J."/>
            <person name="Hoppert M."/>
            <person name="Saborowski A."/>
            <person name="Horn F."/>
            <person name="Liebner S."/>
        </authorList>
    </citation>
    <scope>NUCLEOTIDE SEQUENCE [LARGE SCALE GENOMIC DNA]</scope>
    <source>
        <strain evidence="2 3">EbA</strain>
    </source>
</reference>
<dbReference type="EMBL" id="JACXSS010000001">
    <property type="protein sequence ID" value="MBD9355472.1"/>
    <property type="molecule type" value="Genomic_DNA"/>
</dbReference>
<sequence>MFYRLFFQLGLALCLLCPLCGGAWAQAPTVAIVYPDVREPYRSVFMEIARGMEQELGKPVGHYLLSERDKSAEKLIQDLKKDRIDVVVTLGRAGLAVAKSVSTEFPVVIGATMIRPDEVQGLAGISLTPAPEAMFDHLKKLVPEVKKITVIYDPRQTAWEIERAGRAALERGLTLVAQPTGNLHDSSDQFRQILLEIKDNSIALWLPRENAAMDESSLLPEVLREAWEKNFVVFSSNLDHVRKGALFSLYPDNFSMGRSLAGLAIQQLQAGGKFESVELLRDLLLAVNLRTAEHLGLRFSNQTRREFAMVFPVP</sequence>
<dbReference type="PANTHER" id="PTHR35271">
    <property type="entry name" value="ABC TRANSPORTER, SUBSTRATE-BINDING LIPOPROTEIN-RELATED"/>
    <property type="match status" value="1"/>
</dbReference>
<feature type="chain" id="PRO_5046579583" description="ABC transporter substrate-binding protein" evidence="1">
    <location>
        <begin position="26"/>
        <end position="314"/>
    </location>
</feature>
<dbReference type="Pfam" id="PF04392">
    <property type="entry name" value="ABC_sub_bind"/>
    <property type="match status" value="1"/>
</dbReference>
<dbReference type="InterPro" id="IPR007487">
    <property type="entry name" value="ABC_transpt-TYRBP-like"/>
</dbReference>
<name>A0ABR9CX69_9GAMM</name>